<keyword evidence="2" id="KW-1185">Reference proteome</keyword>
<evidence type="ECO:0000313" key="1">
    <source>
        <dbReference type="EMBL" id="MDA7025759.1"/>
    </source>
</evidence>
<dbReference type="EMBL" id="JAQKAB010000002">
    <property type="protein sequence ID" value="MDA7025759.1"/>
    <property type="molecule type" value="Genomic_DNA"/>
</dbReference>
<name>A0ABT4X0C6_9BACI</name>
<proteinExistence type="predicted"/>
<gene>
    <name evidence="1" type="ORF">PJ311_03925</name>
</gene>
<accession>A0ABT4X0C6</accession>
<organism evidence="1 2">
    <name type="scientific">Bacillus changyiensis</name>
    <dbReference type="NCBI Taxonomy" id="3004103"/>
    <lineage>
        <taxon>Bacteria</taxon>
        <taxon>Bacillati</taxon>
        <taxon>Bacillota</taxon>
        <taxon>Bacilli</taxon>
        <taxon>Bacillales</taxon>
        <taxon>Bacillaceae</taxon>
        <taxon>Bacillus</taxon>
    </lineage>
</organism>
<evidence type="ECO:0000313" key="2">
    <source>
        <dbReference type="Proteomes" id="UP001211894"/>
    </source>
</evidence>
<sequence>MYTMQGRQFPQYPQSEVTAHTMKTPLYPQLKSMTLNTIAPFVSYGLKEAKGTSYQHAMTEVAAMAYLLGRGMDPQTAYQTVESWEINEMY</sequence>
<reference evidence="1 2" key="1">
    <citation type="submission" date="2023-01" db="EMBL/GenBank/DDBJ databases">
        <title>Bacillus changyiensis sp. nov., isolated from a coastal deposit.</title>
        <authorList>
            <person name="Xiao G."/>
            <person name="Lai Q."/>
            <person name="Hu Z."/>
            <person name="Shao Z."/>
        </authorList>
    </citation>
    <scope>NUCLEOTIDE SEQUENCE [LARGE SCALE GENOMIC DNA]</scope>
    <source>
        <strain evidence="1 2">CLL-7-23</strain>
    </source>
</reference>
<protein>
    <submittedName>
        <fullName evidence="1">Uncharacterized protein</fullName>
    </submittedName>
</protein>
<dbReference type="Proteomes" id="UP001211894">
    <property type="component" value="Unassembled WGS sequence"/>
</dbReference>
<comment type="caution">
    <text evidence="1">The sequence shown here is derived from an EMBL/GenBank/DDBJ whole genome shotgun (WGS) entry which is preliminary data.</text>
</comment>